<dbReference type="PROSITE" id="PS01283">
    <property type="entry name" value="TBOX_1"/>
    <property type="match status" value="1"/>
</dbReference>
<feature type="region of interest" description="Disordered" evidence="7">
    <location>
        <begin position="240"/>
        <end position="350"/>
    </location>
</feature>
<comment type="subcellular location">
    <subcellularLocation>
        <location evidence="1 6">Nucleus</location>
    </subcellularLocation>
</comment>
<dbReference type="PANTHER" id="PTHR11267:SF204">
    <property type="entry name" value="SPADETAIL"/>
    <property type="match status" value="1"/>
</dbReference>
<dbReference type="SMART" id="SM00425">
    <property type="entry name" value="TBOX"/>
    <property type="match status" value="1"/>
</dbReference>
<dbReference type="SUPFAM" id="SSF49417">
    <property type="entry name" value="p53-like transcription factors"/>
    <property type="match status" value="1"/>
</dbReference>
<dbReference type="Proteomes" id="UP000694865">
    <property type="component" value="Unplaced"/>
</dbReference>
<evidence type="ECO:0000256" key="7">
    <source>
        <dbReference type="SAM" id="MobiDB-lite"/>
    </source>
</evidence>
<keyword evidence="5 6" id="KW-0539">Nucleus</keyword>
<evidence type="ECO:0000313" key="10">
    <source>
        <dbReference type="RefSeq" id="XP_006811696.1"/>
    </source>
</evidence>
<dbReference type="Gene3D" id="2.60.40.820">
    <property type="entry name" value="Transcription factor, T-box"/>
    <property type="match status" value="2"/>
</dbReference>
<evidence type="ECO:0000256" key="6">
    <source>
        <dbReference type="PROSITE-ProRule" id="PRU00201"/>
    </source>
</evidence>
<dbReference type="InterPro" id="IPR008967">
    <property type="entry name" value="p53-like_TF_DNA-bd_sf"/>
</dbReference>
<dbReference type="InterPro" id="IPR001699">
    <property type="entry name" value="TF_T-box"/>
</dbReference>
<sequence>MYESDDILSHRARAFSINSIVSPPRGFAYHGLPPMQQCAPEHLTFTDRRSHFENFASLSGAGDLKSHHMLSGGGPPTIPHTVVQNKDIKVNLEGKELWTKFHEIGTEMIITKAGRRMFPTFRASVTGLDPHAKYIMLMDIVPVDDTRYKYHNSEWVVTGKAEPHMPGRLYIHPDSPATGAVWMKQVVSFHKMKLTNNNLDQHGHITQLKIDNNPFAKGFRDNGLSRRLDRGIKRSSSCLETFDESTDANKKVSSSTAGEGNNVFMTSTKKEDKDLGSSLSSDSTSRGNRTLPINTSSETNAIPSNKKMQVPHTDRLVCTTADNTSKEVDDPSSPISKSSTSITHPLHKNRHFGNQLTSVNATDANITSCSRRTSHLSNYPQQRGGDPINSNYLSPTDSLDEGPPLTSSQQQCSLGLAQNASLSGRASCALDAAMASKPQCMAIQPTHMTQSYMPCNNKSTSGVFPVAMYSTNEHHPHSHHHHPTSTIPHVHTQSHVQQLQQTNIPTCHALAGTSSIPSQFLHTHTNTATMGMNVHMSSHFPTHTMKFSA</sequence>
<dbReference type="PRINTS" id="PR00937">
    <property type="entry name" value="TBOX"/>
</dbReference>
<keyword evidence="9" id="KW-1185">Reference proteome</keyword>
<feature type="compositionally biased region" description="Low complexity" evidence="7">
    <location>
        <begin position="331"/>
        <end position="343"/>
    </location>
</feature>
<keyword evidence="2" id="KW-0805">Transcription regulation</keyword>
<dbReference type="PROSITE" id="PS01264">
    <property type="entry name" value="TBOX_2"/>
    <property type="match status" value="1"/>
</dbReference>
<name>A0ABM0LVA5_SACKO</name>
<dbReference type="InterPro" id="IPR018186">
    <property type="entry name" value="TF_T-box_CS"/>
</dbReference>
<evidence type="ECO:0000256" key="5">
    <source>
        <dbReference type="ARBA" id="ARBA00023242"/>
    </source>
</evidence>
<comment type="caution">
    <text evidence="6">Lacks conserved residue(s) required for the propagation of feature annotation.</text>
</comment>
<evidence type="ECO:0000256" key="1">
    <source>
        <dbReference type="ARBA" id="ARBA00004123"/>
    </source>
</evidence>
<dbReference type="Pfam" id="PF00907">
    <property type="entry name" value="T-box"/>
    <property type="match status" value="1"/>
</dbReference>
<accession>A0ABM0LVA5</accession>
<feature type="compositionally biased region" description="Polar residues" evidence="7">
    <location>
        <begin position="251"/>
        <end position="267"/>
    </location>
</feature>
<keyword evidence="4" id="KW-0804">Transcription</keyword>
<feature type="compositionally biased region" description="Polar residues" evidence="7">
    <location>
        <begin position="388"/>
        <end position="397"/>
    </location>
</feature>
<dbReference type="GeneID" id="102802798"/>
<evidence type="ECO:0000313" key="9">
    <source>
        <dbReference type="Proteomes" id="UP000694865"/>
    </source>
</evidence>
<gene>
    <name evidence="10" type="primary">LOC102802798</name>
</gene>
<dbReference type="PANTHER" id="PTHR11267">
    <property type="entry name" value="T-BOX PROTEIN-RELATED"/>
    <property type="match status" value="1"/>
</dbReference>
<evidence type="ECO:0000256" key="2">
    <source>
        <dbReference type="ARBA" id="ARBA00023015"/>
    </source>
</evidence>
<reference evidence="10" key="1">
    <citation type="submission" date="2025-08" db="UniProtKB">
        <authorList>
            <consortium name="RefSeq"/>
        </authorList>
    </citation>
    <scope>IDENTIFICATION</scope>
    <source>
        <tissue evidence="10">Testes</tissue>
    </source>
</reference>
<evidence type="ECO:0000259" key="8">
    <source>
        <dbReference type="PROSITE" id="PS50252"/>
    </source>
</evidence>
<feature type="compositionally biased region" description="Low complexity" evidence="7">
    <location>
        <begin position="276"/>
        <end position="285"/>
    </location>
</feature>
<organism evidence="9 10">
    <name type="scientific">Saccoglossus kowalevskii</name>
    <name type="common">Acorn worm</name>
    <dbReference type="NCBI Taxonomy" id="10224"/>
    <lineage>
        <taxon>Eukaryota</taxon>
        <taxon>Metazoa</taxon>
        <taxon>Hemichordata</taxon>
        <taxon>Enteropneusta</taxon>
        <taxon>Harrimaniidae</taxon>
        <taxon>Saccoglossus</taxon>
    </lineage>
</organism>
<protein>
    <submittedName>
        <fullName evidence="10">T-box transcription factor TBX5-like</fullName>
    </submittedName>
</protein>
<proteinExistence type="predicted"/>
<dbReference type="InterPro" id="IPR036960">
    <property type="entry name" value="T-box_sf"/>
</dbReference>
<dbReference type="InterPro" id="IPR046360">
    <property type="entry name" value="T-box_DNA-bd"/>
</dbReference>
<evidence type="ECO:0000256" key="4">
    <source>
        <dbReference type="ARBA" id="ARBA00023163"/>
    </source>
</evidence>
<keyword evidence="3 6" id="KW-0238">DNA-binding</keyword>
<feature type="compositionally biased region" description="Polar residues" evidence="7">
    <location>
        <begin position="286"/>
        <end position="307"/>
    </location>
</feature>
<feature type="region of interest" description="Disordered" evidence="7">
    <location>
        <begin position="372"/>
        <end position="410"/>
    </location>
</feature>
<dbReference type="RefSeq" id="XP_006811696.1">
    <property type="nucleotide sequence ID" value="XM_006811633.1"/>
</dbReference>
<feature type="domain" description="T-box" evidence="8">
    <location>
        <begin position="92"/>
        <end position="205"/>
    </location>
</feature>
<evidence type="ECO:0000256" key="3">
    <source>
        <dbReference type="ARBA" id="ARBA00023125"/>
    </source>
</evidence>
<dbReference type="PROSITE" id="PS50252">
    <property type="entry name" value="TBOX_3"/>
    <property type="match status" value="2"/>
</dbReference>
<feature type="domain" description="T-box" evidence="8">
    <location>
        <begin position="206"/>
        <end position="221"/>
    </location>
</feature>
<feature type="compositionally biased region" description="Polar residues" evidence="7">
    <location>
        <begin position="372"/>
        <end position="381"/>
    </location>
</feature>